<accession>A0A8J8BDM1</accession>
<gene>
    <name evidence="1" type="ORF">KGA66_25295</name>
</gene>
<dbReference type="RefSeq" id="WP_211471399.1">
    <property type="nucleotide sequence ID" value="NZ_JAGSXH010000144.1"/>
</dbReference>
<comment type="caution">
    <text evidence="1">The sequence shown here is derived from an EMBL/GenBank/DDBJ whole genome shotgun (WGS) entry which is preliminary data.</text>
</comment>
<protein>
    <submittedName>
        <fullName evidence="1">Uncharacterized protein</fullName>
    </submittedName>
</protein>
<name>A0A8J8BDM1_9ACTN</name>
<dbReference type="AlphaFoldDB" id="A0A8J8BDM1"/>
<sequence length="62" mass="6699">MSQLVMSRRKFAGVPVTMTTVAPLPEPNQPRRIGALGWISRNSGQVIVSDRLIRSVAAPAGR</sequence>
<dbReference type="Proteomes" id="UP000677913">
    <property type="component" value="Unassembled WGS sequence"/>
</dbReference>
<reference evidence="1" key="1">
    <citation type="submission" date="2021-04" db="EMBL/GenBank/DDBJ databases">
        <title>Genome based classification of Actinospica acidithermotolerans sp. nov., an actinobacterium isolated from an Indonesian hot spring.</title>
        <authorList>
            <person name="Kusuma A.B."/>
            <person name="Putra K.E."/>
            <person name="Nafisah S."/>
            <person name="Loh J."/>
            <person name="Nouioui I."/>
            <person name="Goodfellow M."/>
        </authorList>
    </citation>
    <scope>NUCLEOTIDE SEQUENCE</scope>
    <source>
        <strain evidence="1">DSM 45618</strain>
    </source>
</reference>
<dbReference type="EMBL" id="JAGSXH010000144">
    <property type="protein sequence ID" value="MBS2966382.1"/>
    <property type="molecule type" value="Genomic_DNA"/>
</dbReference>
<proteinExistence type="predicted"/>
<keyword evidence="2" id="KW-1185">Reference proteome</keyword>
<organism evidence="1 2">
    <name type="scientific">Actinocrinis puniceicyclus</name>
    <dbReference type="NCBI Taxonomy" id="977794"/>
    <lineage>
        <taxon>Bacteria</taxon>
        <taxon>Bacillati</taxon>
        <taxon>Actinomycetota</taxon>
        <taxon>Actinomycetes</taxon>
        <taxon>Catenulisporales</taxon>
        <taxon>Actinospicaceae</taxon>
        <taxon>Actinocrinis</taxon>
    </lineage>
</organism>
<evidence type="ECO:0000313" key="2">
    <source>
        <dbReference type="Proteomes" id="UP000677913"/>
    </source>
</evidence>
<evidence type="ECO:0000313" key="1">
    <source>
        <dbReference type="EMBL" id="MBS2966382.1"/>
    </source>
</evidence>